<reference evidence="1" key="1">
    <citation type="submission" date="2021-02" db="EMBL/GenBank/DDBJ databases">
        <title>Genomic Encyclopedia of Type Strains, Phase IV (KMG-V): Genome sequencing to study the core and pangenomes of soil and plant-associated prokaryotes.</title>
        <authorList>
            <person name="Whitman W."/>
        </authorList>
    </citation>
    <scope>NUCLEOTIDE SEQUENCE</scope>
    <source>
        <strain evidence="1">USDA 406</strain>
    </source>
</reference>
<gene>
    <name evidence="1" type="ORF">JOH49_006179</name>
</gene>
<dbReference type="EMBL" id="JAFICZ010000001">
    <property type="protein sequence ID" value="MBP1296426.1"/>
    <property type="molecule type" value="Genomic_DNA"/>
</dbReference>
<evidence type="ECO:0000313" key="1">
    <source>
        <dbReference type="EMBL" id="MBP1296426.1"/>
    </source>
</evidence>
<dbReference type="Proteomes" id="UP000673383">
    <property type="component" value="Unassembled WGS sequence"/>
</dbReference>
<proteinExistence type="predicted"/>
<dbReference type="RefSeq" id="WP_157790975.1">
    <property type="nucleotide sequence ID" value="NZ_JAFICZ010000001.1"/>
</dbReference>
<protein>
    <submittedName>
        <fullName evidence="1">Uncharacterized protein</fullName>
    </submittedName>
</protein>
<dbReference type="AlphaFoldDB" id="A0A8I1YDU1"/>
<comment type="caution">
    <text evidence="1">The sequence shown here is derived from an EMBL/GenBank/DDBJ whole genome shotgun (WGS) entry which is preliminary data.</text>
</comment>
<organism evidence="1 2">
    <name type="scientific">Bradyrhizobium elkanii</name>
    <dbReference type="NCBI Taxonomy" id="29448"/>
    <lineage>
        <taxon>Bacteria</taxon>
        <taxon>Pseudomonadati</taxon>
        <taxon>Pseudomonadota</taxon>
        <taxon>Alphaproteobacteria</taxon>
        <taxon>Hyphomicrobiales</taxon>
        <taxon>Nitrobacteraceae</taxon>
        <taxon>Bradyrhizobium</taxon>
    </lineage>
</organism>
<name>A0A8I1YDU1_BRAEL</name>
<sequence length="98" mass="10745">MKLCSIQPSGRERDPVNKNAPEFQFMAPYQITSAKIISKTMVMICSPMDIGSLSMTTRLTVRGSGMLQWAVGSSAQRGPLKMRAGDHWLQAQEGDAKS</sequence>
<evidence type="ECO:0000313" key="2">
    <source>
        <dbReference type="Proteomes" id="UP000673383"/>
    </source>
</evidence>
<accession>A0A8I1YDU1</accession>